<gene>
    <name evidence="2" type="ORF">BJP51_12285</name>
</gene>
<proteinExistence type="predicted"/>
<evidence type="ECO:0000313" key="2">
    <source>
        <dbReference type="EMBL" id="OMD33557.1"/>
    </source>
</evidence>
<protein>
    <recommendedName>
        <fullName evidence="1">Bro-N domain-containing protein</fullName>
    </recommendedName>
</protein>
<dbReference type="InterPro" id="IPR003497">
    <property type="entry name" value="BRO_N_domain"/>
</dbReference>
<dbReference type="Pfam" id="PF02498">
    <property type="entry name" value="Bro-N"/>
    <property type="match status" value="1"/>
</dbReference>
<comment type="caution">
    <text evidence="2">The sequence shown here is derived from an EMBL/GenBank/DDBJ whole genome shotgun (WGS) entry which is preliminary data.</text>
</comment>
<evidence type="ECO:0000259" key="1">
    <source>
        <dbReference type="PROSITE" id="PS51750"/>
    </source>
</evidence>
<dbReference type="EMBL" id="MKQP01000011">
    <property type="protein sequence ID" value="OMD33557.1"/>
    <property type="molecule type" value="Genomic_DNA"/>
</dbReference>
<sequence length="272" mass="30783">MEELAKVINIEGVRGYLDENGNAFLNIEDVARGLGFTTVATSGNDVVRWSRVQGYLDSFGYSQQAGKDDFIPESIFYRLAMKAKNEVAEAFQIKIAEEILPSIRKHQAYITPTKLEEIIRDPDLMIGLLQELKHEQQERARLQAEVAVIQPKADKYTEFLDAEGLTNFTTIGKQFLGGVEAEDLTKFLQGHGVLYGREVDKCFPPRKGYEKYFRILPYYRGGYLLNKSVKATTVGIDFIVELYRKHDGKVPELREPKRIVAANISVSLRKGA</sequence>
<dbReference type="GO" id="GO:0003677">
    <property type="term" value="F:DNA binding"/>
    <property type="evidence" value="ECO:0007669"/>
    <property type="project" value="InterPro"/>
</dbReference>
<dbReference type="InterPro" id="IPR005039">
    <property type="entry name" value="Ant_C"/>
</dbReference>
<dbReference type="Proteomes" id="UP000187465">
    <property type="component" value="Unassembled WGS sequence"/>
</dbReference>
<dbReference type="PROSITE" id="PS51750">
    <property type="entry name" value="BRO_N"/>
    <property type="match status" value="1"/>
</dbReference>
<evidence type="ECO:0000313" key="3">
    <source>
        <dbReference type="Proteomes" id="UP000187465"/>
    </source>
</evidence>
<feature type="domain" description="Bro-N" evidence="1">
    <location>
        <begin position="1"/>
        <end position="107"/>
    </location>
</feature>
<accession>A0A1R0XET3</accession>
<dbReference type="SMART" id="SM01040">
    <property type="entry name" value="Bro-N"/>
    <property type="match status" value="1"/>
</dbReference>
<reference evidence="2 3" key="1">
    <citation type="submission" date="2016-10" db="EMBL/GenBank/DDBJ databases">
        <title>Paenibacillus species isolates.</title>
        <authorList>
            <person name="Beno S.M."/>
        </authorList>
    </citation>
    <scope>NUCLEOTIDE SEQUENCE [LARGE SCALE GENOMIC DNA]</scope>
    <source>
        <strain evidence="2 3">FSL H7-0604</strain>
    </source>
</reference>
<dbReference type="Pfam" id="PF03374">
    <property type="entry name" value="ANT"/>
    <property type="match status" value="1"/>
</dbReference>
<dbReference type="RefSeq" id="WP_076178964.1">
    <property type="nucleotide sequence ID" value="NZ_MKQP01000011.1"/>
</dbReference>
<organism evidence="2 3">
    <name type="scientific">Paenibacillus odorifer</name>
    <dbReference type="NCBI Taxonomy" id="189426"/>
    <lineage>
        <taxon>Bacteria</taxon>
        <taxon>Bacillati</taxon>
        <taxon>Bacillota</taxon>
        <taxon>Bacilli</taxon>
        <taxon>Bacillales</taxon>
        <taxon>Paenibacillaceae</taxon>
        <taxon>Paenibacillus</taxon>
    </lineage>
</organism>
<name>A0A1R0XET3_9BACL</name>
<dbReference type="AlphaFoldDB" id="A0A1R0XET3"/>